<gene>
    <name evidence="5" type="ORF">CC1G_11042</name>
</gene>
<organism evidence="5 6">
    <name type="scientific">Coprinopsis cinerea (strain Okayama-7 / 130 / ATCC MYA-4618 / FGSC 9003)</name>
    <name type="common">Inky cap fungus</name>
    <name type="synonym">Hormographiella aspergillata</name>
    <dbReference type="NCBI Taxonomy" id="240176"/>
    <lineage>
        <taxon>Eukaryota</taxon>
        <taxon>Fungi</taxon>
        <taxon>Dikarya</taxon>
        <taxon>Basidiomycota</taxon>
        <taxon>Agaricomycotina</taxon>
        <taxon>Agaricomycetes</taxon>
        <taxon>Agaricomycetidae</taxon>
        <taxon>Agaricales</taxon>
        <taxon>Agaricineae</taxon>
        <taxon>Psathyrellaceae</taxon>
        <taxon>Coprinopsis</taxon>
    </lineage>
</organism>
<dbReference type="InterPro" id="IPR012677">
    <property type="entry name" value="Nucleotide-bd_a/b_plait_sf"/>
</dbReference>
<reference evidence="5 6" key="1">
    <citation type="journal article" date="2010" name="Proc. Natl. Acad. Sci. U.S.A.">
        <title>Insights into evolution of multicellular fungi from the assembled chromosomes of the mushroom Coprinopsis cinerea (Coprinus cinereus).</title>
        <authorList>
            <person name="Stajich J.E."/>
            <person name="Wilke S.K."/>
            <person name="Ahren D."/>
            <person name="Au C.H."/>
            <person name="Birren B.W."/>
            <person name="Borodovsky M."/>
            <person name="Burns C."/>
            <person name="Canback B."/>
            <person name="Casselton L.A."/>
            <person name="Cheng C.K."/>
            <person name="Deng J."/>
            <person name="Dietrich F.S."/>
            <person name="Fargo D.C."/>
            <person name="Farman M.L."/>
            <person name="Gathman A.C."/>
            <person name="Goldberg J."/>
            <person name="Guigo R."/>
            <person name="Hoegger P.J."/>
            <person name="Hooker J.B."/>
            <person name="Huggins A."/>
            <person name="James T.Y."/>
            <person name="Kamada T."/>
            <person name="Kilaru S."/>
            <person name="Kodira C."/>
            <person name="Kues U."/>
            <person name="Kupfer D."/>
            <person name="Kwan H.S."/>
            <person name="Lomsadze A."/>
            <person name="Li W."/>
            <person name="Lilly W.W."/>
            <person name="Ma L.J."/>
            <person name="Mackey A.J."/>
            <person name="Manning G."/>
            <person name="Martin F."/>
            <person name="Muraguchi H."/>
            <person name="Natvig D.O."/>
            <person name="Palmerini H."/>
            <person name="Ramesh M.A."/>
            <person name="Rehmeyer C.J."/>
            <person name="Roe B.A."/>
            <person name="Shenoy N."/>
            <person name="Stanke M."/>
            <person name="Ter-Hovhannisyan V."/>
            <person name="Tunlid A."/>
            <person name="Velagapudi R."/>
            <person name="Vision T.J."/>
            <person name="Zeng Q."/>
            <person name="Zolan M.E."/>
            <person name="Pukkila P.J."/>
        </authorList>
    </citation>
    <scope>NUCLEOTIDE SEQUENCE [LARGE SCALE GENOMIC DNA]</scope>
    <source>
        <strain evidence="6">Okayama-7 / 130 / ATCC MYA-4618 / FGSC 9003</strain>
    </source>
</reference>
<proteinExistence type="predicted"/>
<dbReference type="PANTHER" id="PTHR48025:SF1">
    <property type="entry name" value="RRM DOMAIN-CONTAINING PROTEIN"/>
    <property type="match status" value="1"/>
</dbReference>
<dbReference type="SMART" id="SM00360">
    <property type="entry name" value="RRM"/>
    <property type="match status" value="2"/>
</dbReference>
<dbReference type="InterPro" id="IPR050502">
    <property type="entry name" value="Euk_RNA-bind_prot"/>
</dbReference>
<name>A8NIU1_COPC7</name>
<dbReference type="GeneID" id="6010577"/>
<dbReference type="STRING" id="240176.A8NIU1"/>
<dbReference type="OMA" id="SCVEAMH"/>
<dbReference type="PROSITE" id="PS50102">
    <property type="entry name" value="RRM"/>
    <property type="match status" value="1"/>
</dbReference>
<keyword evidence="1 2" id="KW-0694">RNA-binding</keyword>
<dbReference type="RefSeq" id="XP_001834072.1">
    <property type="nucleotide sequence ID" value="XM_001834020.2"/>
</dbReference>
<dbReference type="VEuPathDB" id="FungiDB:CC1G_11042"/>
<feature type="domain" description="RRM" evidence="4">
    <location>
        <begin position="81"/>
        <end position="159"/>
    </location>
</feature>
<evidence type="ECO:0000259" key="4">
    <source>
        <dbReference type="PROSITE" id="PS50102"/>
    </source>
</evidence>
<protein>
    <recommendedName>
        <fullName evidence="4">RRM domain-containing protein</fullName>
    </recommendedName>
</protein>
<dbReference type="Pfam" id="PF00076">
    <property type="entry name" value="RRM_1"/>
    <property type="match status" value="1"/>
</dbReference>
<dbReference type="InParanoid" id="A8NIU1"/>
<dbReference type="InterPro" id="IPR000504">
    <property type="entry name" value="RRM_dom"/>
</dbReference>
<keyword evidence="6" id="KW-1185">Reference proteome</keyword>
<evidence type="ECO:0000313" key="5">
    <source>
        <dbReference type="EMBL" id="EAU87764.1"/>
    </source>
</evidence>
<dbReference type="KEGG" id="cci:CC1G_11042"/>
<dbReference type="AlphaFoldDB" id="A8NIU1"/>
<evidence type="ECO:0000256" key="1">
    <source>
        <dbReference type="ARBA" id="ARBA00022884"/>
    </source>
</evidence>
<feature type="region of interest" description="Disordered" evidence="3">
    <location>
        <begin position="256"/>
        <end position="278"/>
    </location>
</feature>
<comment type="caution">
    <text evidence="5">The sequence shown here is derived from an EMBL/GenBank/DDBJ whole genome shotgun (WGS) entry which is preliminary data.</text>
</comment>
<dbReference type="OrthoDB" id="439808at2759"/>
<evidence type="ECO:0000256" key="2">
    <source>
        <dbReference type="PROSITE-ProRule" id="PRU00176"/>
    </source>
</evidence>
<evidence type="ECO:0000256" key="3">
    <source>
        <dbReference type="SAM" id="MobiDB-lite"/>
    </source>
</evidence>
<dbReference type="Proteomes" id="UP000001861">
    <property type="component" value="Unassembled WGS sequence"/>
</dbReference>
<sequence length="278" mass="30649">MAFRLSQKAFGQLLRSQSRSITTSVTGRALARSAVTTSACSRSTLVKAFSTSRMCMNAQQNAVETSNDASKRQQQRQLSTDTVFFSNLPFFTDQKGFEQLLAEFGPVSNINWTTSPKSKAPWCFVTFKSPQDAATLVESSKQEPFYFGGRNLGVQFAHARADPKARTGGGPVFPPSNQVYFRHFRGDLNDLKTFLGEHANGVNFAYFGVDRQTNTQRDSGVIRFASVEQAQAVINELRGKRGPDGMAVFLRFASDTNPQAEQMRQESQQSGAETPQAA</sequence>
<dbReference type="SUPFAM" id="SSF54928">
    <property type="entry name" value="RNA-binding domain, RBD"/>
    <property type="match status" value="1"/>
</dbReference>
<dbReference type="GO" id="GO:0003729">
    <property type="term" value="F:mRNA binding"/>
    <property type="evidence" value="ECO:0007669"/>
    <property type="project" value="TreeGrafter"/>
</dbReference>
<accession>A8NIU1</accession>
<dbReference type="Gene3D" id="3.30.70.330">
    <property type="match status" value="2"/>
</dbReference>
<evidence type="ECO:0000313" key="6">
    <source>
        <dbReference type="Proteomes" id="UP000001861"/>
    </source>
</evidence>
<dbReference type="PANTHER" id="PTHR48025">
    <property type="entry name" value="OS02G0815200 PROTEIN"/>
    <property type="match status" value="1"/>
</dbReference>
<dbReference type="InterPro" id="IPR035979">
    <property type="entry name" value="RBD_domain_sf"/>
</dbReference>
<dbReference type="EMBL" id="AACS02000010">
    <property type="protein sequence ID" value="EAU87764.1"/>
    <property type="molecule type" value="Genomic_DNA"/>
</dbReference>